<comment type="similarity">
    <text evidence="1 7">Belongs to the DNA photolyase class-1 family.</text>
</comment>
<reference evidence="10" key="1">
    <citation type="submission" date="2020-11" db="EMBL/GenBank/DDBJ databases">
        <title>Carbohydrate-dependent, anaerobic sulfur respiration: A novel catabolism in halophilic archaea.</title>
        <authorList>
            <person name="Sorokin D.Y."/>
            <person name="Messina E."/>
            <person name="Smedile F."/>
            <person name="La Cono V."/>
            <person name="Hallsworth J.E."/>
            <person name="Yakimov M.M."/>
        </authorList>
    </citation>
    <scope>NUCLEOTIDE SEQUENCE</scope>
    <source>
        <strain evidence="10">HSR12-1</strain>
    </source>
</reference>
<dbReference type="Proteomes" id="UP000663525">
    <property type="component" value="Chromosome"/>
</dbReference>
<dbReference type="PANTHER" id="PTHR11455">
    <property type="entry name" value="CRYPTOCHROME"/>
    <property type="match status" value="1"/>
</dbReference>
<dbReference type="GO" id="GO:0003677">
    <property type="term" value="F:DNA binding"/>
    <property type="evidence" value="ECO:0007669"/>
    <property type="project" value="TreeGrafter"/>
</dbReference>
<dbReference type="GeneID" id="68855229"/>
<comment type="cofactor">
    <cofactor evidence="7">
        <name>(6R)-5,10-methylene-5,6,7,8-tetrahydrofolate</name>
        <dbReference type="ChEBI" id="CHEBI:15636"/>
    </cofactor>
    <text evidence="7">Binds 1 5,10-methenyltetrahydrofolate (MTHF) per subunit.</text>
</comment>
<feature type="site" description="Electron transfer via tryptophanyl radical" evidence="6">
    <location>
        <position position="396"/>
    </location>
</feature>
<keyword evidence="3 5" id="KW-0274">FAD</keyword>
<protein>
    <recommendedName>
        <fullName evidence="7">Cryptochrome DASH</fullName>
    </recommendedName>
</protein>
<feature type="binding site" evidence="5">
    <location>
        <begin position="249"/>
        <end position="253"/>
    </location>
    <ligand>
        <name>FAD</name>
        <dbReference type="ChEBI" id="CHEBI:57692"/>
    </ligand>
</feature>
<dbReference type="PRINTS" id="PR00147">
    <property type="entry name" value="DNAPHOTLYASE"/>
</dbReference>
<comment type="function">
    <text evidence="7">May have a photoreceptor function.</text>
</comment>
<evidence type="ECO:0000313" key="11">
    <source>
        <dbReference type="Proteomes" id="UP000663525"/>
    </source>
</evidence>
<evidence type="ECO:0000256" key="2">
    <source>
        <dbReference type="ARBA" id="ARBA00022630"/>
    </source>
</evidence>
<comment type="cofactor">
    <cofactor evidence="5 7">
        <name>FAD</name>
        <dbReference type="ChEBI" id="CHEBI:57692"/>
    </cofactor>
    <text evidence="5 7">Binds 1 FAD per subunit.</text>
</comment>
<feature type="binding site" evidence="5">
    <location>
        <begin position="386"/>
        <end position="388"/>
    </location>
    <ligand>
        <name>FAD</name>
        <dbReference type="ChEBI" id="CHEBI:57692"/>
    </ligand>
</feature>
<evidence type="ECO:0000313" key="10">
    <source>
        <dbReference type="EMBL" id="QSG05974.1"/>
    </source>
</evidence>
<feature type="region of interest" description="Disordered" evidence="8">
    <location>
        <begin position="163"/>
        <end position="215"/>
    </location>
</feature>
<dbReference type="InterPro" id="IPR014729">
    <property type="entry name" value="Rossmann-like_a/b/a_fold"/>
</dbReference>
<dbReference type="Gene3D" id="3.40.50.620">
    <property type="entry name" value="HUPs"/>
    <property type="match status" value="1"/>
</dbReference>
<keyword evidence="2 5" id="KW-0285">Flavoprotein</keyword>
<dbReference type="SUPFAM" id="SSF52425">
    <property type="entry name" value="Cryptochrome/photolyase, N-terminal domain"/>
    <property type="match status" value="1"/>
</dbReference>
<feature type="binding site" evidence="5">
    <location>
        <position position="236"/>
    </location>
    <ligand>
        <name>FAD</name>
        <dbReference type="ChEBI" id="CHEBI:57692"/>
    </ligand>
</feature>
<feature type="site" description="Electron transfer via tryptophanyl radical" evidence="6">
    <location>
        <position position="373"/>
    </location>
</feature>
<evidence type="ECO:0000256" key="4">
    <source>
        <dbReference type="ARBA" id="ARBA00022991"/>
    </source>
</evidence>
<dbReference type="InterPro" id="IPR036155">
    <property type="entry name" value="Crypto/Photolyase_N_sf"/>
</dbReference>
<gene>
    <name evidence="10" type="primary">phrB2</name>
    <name evidence="10" type="ORF">HSR121_1637</name>
</gene>
<dbReference type="SUPFAM" id="SSF48173">
    <property type="entry name" value="Cryptochrome/photolyase FAD-binding domain"/>
    <property type="match status" value="1"/>
</dbReference>
<evidence type="ECO:0000256" key="3">
    <source>
        <dbReference type="ARBA" id="ARBA00022827"/>
    </source>
</evidence>
<proteinExistence type="inferred from homology"/>
<evidence type="ECO:0000256" key="6">
    <source>
        <dbReference type="PIRSR" id="PIRSR602081-2"/>
    </source>
</evidence>
<name>A0A897MZV6_9EURY</name>
<sequence length="480" mass="54920">MTETALVWFRRDLRVHDNPTLRRAIDGSDRVVPLYIFDTRRFGQSSRWIDEPRIGPLRAQFVRESVRDLRDRLRERDGELLVRRGDPRSIVPEVAESVDADVVHAQRLPGTEERATEATVDDALSDRGIDLSTHWTHTLHAIEDLPMAVSDVQDTFTPWKDSVEASSRVRDPLDPPASVPTPDLDGSPIPALSELSYDAGGPADERAAPMPVSGGESAALERLETYVFERDRLREYRETRNGLLGMDFSSKLSPWLAQGCLSPRRVTQAVDRYERERVENDSTYWLVFELRWRDFFQFQLAKHGAAYFRPGGIRDREIAWNRDGSAFRRWVDGETGFPFVDAAMRELRATGYQSNRARQNAASFLANTLRIDWRWGAALYESRLLDYDVASNYGNWAYIAGVGTDSRDRAFDVLWQAHNYDPDAEYVRRWVPELAELPPRYAHEPWRMDADEQARYGVGLGVDYPEPVVDPTAHFESPSS</sequence>
<evidence type="ECO:0000256" key="7">
    <source>
        <dbReference type="RuleBase" id="RU367151"/>
    </source>
</evidence>
<dbReference type="PANTHER" id="PTHR11455:SF22">
    <property type="entry name" value="CRYPTOCHROME DASH"/>
    <property type="match status" value="1"/>
</dbReference>
<accession>A0A897MZV6</accession>
<dbReference type="InterPro" id="IPR014133">
    <property type="entry name" value="Cry_DASH"/>
</dbReference>
<evidence type="ECO:0000259" key="9">
    <source>
        <dbReference type="PROSITE" id="PS51645"/>
    </source>
</evidence>
<dbReference type="Gene3D" id="1.25.40.80">
    <property type="match status" value="1"/>
</dbReference>
<dbReference type="GO" id="GO:0000719">
    <property type="term" value="P:photoreactive repair"/>
    <property type="evidence" value="ECO:0007669"/>
    <property type="project" value="TreeGrafter"/>
</dbReference>
<dbReference type="PROSITE" id="PS51645">
    <property type="entry name" value="PHR_CRY_ALPHA_BETA"/>
    <property type="match status" value="1"/>
</dbReference>
<dbReference type="InterPro" id="IPR036134">
    <property type="entry name" value="Crypto/Photolyase_FAD-like_sf"/>
</dbReference>
<feature type="compositionally biased region" description="Basic and acidic residues" evidence="8">
    <location>
        <begin position="163"/>
        <end position="173"/>
    </location>
</feature>
<dbReference type="Pfam" id="PF00875">
    <property type="entry name" value="DNA_photolyase"/>
    <property type="match status" value="1"/>
</dbReference>
<evidence type="ECO:0000256" key="1">
    <source>
        <dbReference type="ARBA" id="ARBA00005862"/>
    </source>
</evidence>
<dbReference type="AlphaFoldDB" id="A0A897MZV6"/>
<feature type="site" description="Electron transfer via tryptophanyl radical" evidence="6">
    <location>
        <position position="320"/>
    </location>
</feature>
<dbReference type="Gene3D" id="1.10.579.10">
    <property type="entry name" value="DNA Cyclobutane Dipyrimidine Photolyase, subunit A, domain 3"/>
    <property type="match status" value="1"/>
</dbReference>
<evidence type="ECO:0000256" key="5">
    <source>
        <dbReference type="PIRSR" id="PIRSR602081-1"/>
    </source>
</evidence>
<keyword evidence="4 7" id="KW-0157">Chromophore</keyword>
<evidence type="ECO:0000256" key="8">
    <source>
        <dbReference type="SAM" id="MobiDB-lite"/>
    </source>
</evidence>
<dbReference type="RefSeq" id="WP_229112320.1">
    <property type="nucleotide sequence ID" value="NZ_CP064787.1"/>
</dbReference>
<feature type="domain" description="Photolyase/cryptochrome alpha/beta" evidence="9">
    <location>
        <begin position="3"/>
        <end position="139"/>
    </location>
</feature>
<dbReference type="GO" id="GO:0071949">
    <property type="term" value="F:FAD binding"/>
    <property type="evidence" value="ECO:0007669"/>
    <property type="project" value="TreeGrafter"/>
</dbReference>
<dbReference type="EMBL" id="CP064787">
    <property type="protein sequence ID" value="QSG05974.1"/>
    <property type="molecule type" value="Genomic_DNA"/>
</dbReference>
<keyword evidence="10" id="KW-0456">Lyase</keyword>
<dbReference type="InterPro" id="IPR005101">
    <property type="entry name" value="Cryptochr/Photolyase_FAD-bd"/>
</dbReference>
<dbReference type="GO" id="GO:0003904">
    <property type="term" value="F:deoxyribodipyrimidine photo-lyase activity"/>
    <property type="evidence" value="ECO:0007669"/>
    <property type="project" value="TreeGrafter"/>
</dbReference>
<dbReference type="Pfam" id="PF03441">
    <property type="entry name" value="FAD_binding_7"/>
    <property type="match status" value="1"/>
</dbReference>
<dbReference type="InterPro" id="IPR002081">
    <property type="entry name" value="Cryptochrome/DNA_photolyase_1"/>
</dbReference>
<dbReference type="InterPro" id="IPR006050">
    <property type="entry name" value="DNA_photolyase_N"/>
</dbReference>
<feature type="binding site" evidence="5">
    <location>
        <begin position="289"/>
        <end position="296"/>
    </location>
    <ligand>
        <name>FAD</name>
        <dbReference type="ChEBI" id="CHEBI:57692"/>
    </ligand>
</feature>
<organism evidence="10 11">
    <name type="scientific">Halapricum desulfuricans</name>
    <dbReference type="NCBI Taxonomy" id="2841257"/>
    <lineage>
        <taxon>Archaea</taxon>
        <taxon>Methanobacteriati</taxon>
        <taxon>Methanobacteriota</taxon>
        <taxon>Stenosarchaea group</taxon>
        <taxon>Halobacteria</taxon>
        <taxon>Halobacteriales</taxon>
        <taxon>Haloarculaceae</taxon>
        <taxon>Halapricum</taxon>
    </lineage>
</organism>
<dbReference type="NCBIfam" id="TIGR02765">
    <property type="entry name" value="crypto_DASH"/>
    <property type="match status" value="1"/>
</dbReference>